<sequence length="69" mass="7909">MVNDKRKWPDPKAESSHGELARFGHSSVVQSSQVWWMAREPRASEEIVRVLCFLCRPLSEAPFLRGQSP</sequence>
<evidence type="ECO:0000313" key="3">
    <source>
        <dbReference type="Proteomes" id="UP000824120"/>
    </source>
</evidence>
<dbReference type="Proteomes" id="UP000824120">
    <property type="component" value="Chromosome 8"/>
</dbReference>
<reference evidence="2 3" key="1">
    <citation type="submission" date="2020-09" db="EMBL/GenBank/DDBJ databases">
        <title>De no assembly of potato wild relative species, Solanum commersonii.</title>
        <authorList>
            <person name="Cho K."/>
        </authorList>
    </citation>
    <scope>NUCLEOTIDE SEQUENCE [LARGE SCALE GENOMIC DNA]</scope>
    <source>
        <strain evidence="2">LZ3.2</strain>
        <tissue evidence="2">Leaf</tissue>
    </source>
</reference>
<feature type="region of interest" description="Disordered" evidence="1">
    <location>
        <begin position="1"/>
        <end position="20"/>
    </location>
</feature>
<comment type="caution">
    <text evidence="2">The sequence shown here is derived from an EMBL/GenBank/DDBJ whole genome shotgun (WGS) entry which is preliminary data.</text>
</comment>
<dbReference type="EMBL" id="JACXVP010000008">
    <property type="protein sequence ID" value="KAG5590480.1"/>
    <property type="molecule type" value="Genomic_DNA"/>
</dbReference>
<accession>A0A9J5XTJ9</accession>
<evidence type="ECO:0000256" key="1">
    <source>
        <dbReference type="SAM" id="MobiDB-lite"/>
    </source>
</evidence>
<proteinExistence type="predicted"/>
<name>A0A9J5XTJ9_SOLCO</name>
<dbReference type="AlphaFoldDB" id="A0A9J5XTJ9"/>
<organism evidence="2 3">
    <name type="scientific">Solanum commersonii</name>
    <name type="common">Commerson's wild potato</name>
    <name type="synonym">Commerson's nightshade</name>
    <dbReference type="NCBI Taxonomy" id="4109"/>
    <lineage>
        <taxon>Eukaryota</taxon>
        <taxon>Viridiplantae</taxon>
        <taxon>Streptophyta</taxon>
        <taxon>Embryophyta</taxon>
        <taxon>Tracheophyta</taxon>
        <taxon>Spermatophyta</taxon>
        <taxon>Magnoliopsida</taxon>
        <taxon>eudicotyledons</taxon>
        <taxon>Gunneridae</taxon>
        <taxon>Pentapetalae</taxon>
        <taxon>asterids</taxon>
        <taxon>lamiids</taxon>
        <taxon>Solanales</taxon>
        <taxon>Solanaceae</taxon>
        <taxon>Solanoideae</taxon>
        <taxon>Solaneae</taxon>
        <taxon>Solanum</taxon>
    </lineage>
</organism>
<gene>
    <name evidence="2" type="ORF">H5410_040994</name>
</gene>
<evidence type="ECO:0000313" key="2">
    <source>
        <dbReference type="EMBL" id="KAG5590480.1"/>
    </source>
</evidence>
<keyword evidence="3" id="KW-1185">Reference proteome</keyword>
<protein>
    <submittedName>
        <fullName evidence="2">Uncharacterized protein</fullName>
    </submittedName>
</protein>